<keyword evidence="1" id="KW-1133">Transmembrane helix</keyword>
<dbReference type="EMBL" id="CP009288">
    <property type="protein sequence ID" value="AIQ13923.1"/>
    <property type="molecule type" value="Genomic_DNA"/>
</dbReference>
<accession>A0A089HUC4</accession>
<keyword evidence="1" id="KW-0812">Transmembrane</keyword>
<dbReference type="STRING" id="44251.PDUR_19930"/>
<dbReference type="Pfam" id="PF11117">
    <property type="entry name" value="DUF2626"/>
    <property type="match status" value="1"/>
</dbReference>
<keyword evidence="3" id="KW-1185">Reference proteome</keyword>
<evidence type="ECO:0000313" key="2">
    <source>
        <dbReference type="EMBL" id="AIQ13923.1"/>
    </source>
</evidence>
<feature type="transmembrane region" description="Helical" evidence="1">
    <location>
        <begin position="53"/>
        <end position="72"/>
    </location>
</feature>
<organism evidence="2 3">
    <name type="scientific">Paenibacillus durus</name>
    <name type="common">Paenibacillus azotofixans</name>
    <dbReference type="NCBI Taxonomy" id="44251"/>
    <lineage>
        <taxon>Bacteria</taxon>
        <taxon>Bacillati</taxon>
        <taxon>Bacillota</taxon>
        <taxon>Bacilli</taxon>
        <taxon>Bacillales</taxon>
        <taxon>Paenibacillaceae</taxon>
        <taxon>Paenibacillus</taxon>
    </lineage>
</organism>
<dbReference type="AlphaFoldDB" id="A0A089HUC4"/>
<evidence type="ECO:0000313" key="3">
    <source>
        <dbReference type="Proteomes" id="UP000029409"/>
    </source>
</evidence>
<evidence type="ECO:0000256" key="1">
    <source>
        <dbReference type="SAM" id="Phobius"/>
    </source>
</evidence>
<proteinExistence type="predicted"/>
<dbReference type="KEGG" id="pdu:PDUR_19930"/>
<protein>
    <submittedName>
        <fullName evidence="2">Membrane protein</fullName>
    </submittedName>
</protein>
<sequence length="78" mass="9178">MARMFRVLGFFTLTIGLMAFAGDMVEMALLFFLQTAFFVIMGYMKFTEKTYILLFWGYMIVTFTGFSYWTIFEMGLPL</sequence>
<dbReference type="InterPro" id="IPR020254">
    <property type="entry name" value="DUF2626"/>
</dbReference>
<keyword evidence="1" id="KW-0472">Membrane</keyword>
<dbReference type="Proteomes" id="UP000029409">
    <property type="component" value="Chromosome"/>
</dbReference>
<name>A0A089HUC4_PAEDU</name>
<dbReference type="RefSeq" id="WP_036596732.1">
    <property type="nucleotide sequence ID" value="NZ_CP009288.1"/>
</dbReference>
<gene>
    <name evidence="2" type="ORF">PDUR_19930</name>
</gene>
<reference evidence="2 3" key="1">
    <citation type="submission" date="2014-08" db="EMBL/GenBank/DDBJ databases">
        <title>Comparative genomics of the Paenibacillus odorifer group.</title>
        <authorList>
            <person name="den Bakker H.C."/>
            <person name="Tsai Y.-C."/>
            <person name="Martin N."/>
            <person name="Korlach J."/>
            <person name="Wiedmann M."/>
        </authorList>
    </citation>
    <scope>NUCLEOTIDE SEQUENCE [LARGE SCALE GENOMIC DNA]</scope>
    <source>
        <strain evidence="2 3">DSM 1735</strain>
    </source>
</reference>
<dbReference type="OrthoDB" id="2353516at2"/>
<dbReference type="eggNOG" id="ENOG5032WUX">
    <property type="taxonomic scope" value="Bacteria"/>
</dbReference>
<feature type="transmembrane region" description="Helical" evidence="1">
    <location>
        <begin position="31"/>
        <end position="46"/>
    </location>
</feature>